<dbReference type="InterPro" id="IPR045865">
    <property type="entry name" value="ACT-like_dom_sf"/>
</dbReference>
<dbReference type="EMBL" id="CP020991">
    <property type="protein sequence ID" value="AUO18258.1"/>
    <property type="molecule type" value="Genomic_DNA"/>
</dbReference>
<dbReference type="GeneID" id="98061506"/>
<dbReference type="RefSeq" id="WP_102364612.1">
    <property type="nucleotide sequence ID" value="NZ_CP020991.1"/>
</dbReference>
<dbReference type="OrthoDB" id="9803078at2"/>
<dbReference type="KEGG" id="mpec:B9O19_00073"/>
<dbReference type="CDD" id="cd04872">
    <property type="entry name" value="ACT_1ZPV"/>
    <property type="match status" value="1"/>
</dbReference>
<dbReference type="SUPFAM" id="SSF55021">
    <property type="entry name" value="ACT-like"/>
    <property type="match status" value="1"/>
</dbReference>
<evidence type="ECO:0000313" key="3">
    <source>
        <dbReference type="EMBL" id="AUO18258.1"/>
    </source>
</evidence>
<dbReference type="Pfam" id="PF13740">
    <property type="entry name" value="ACT_6"/>
    <property type="match status" value="1"/>
</dbReference>
<dbReference type="Gene3D" id="3.30.70.260">
    <property type="match status" value="1"/>
</dbReference>
<name>A0A2K9P109_9FIRM</name>
<proteinExistence type="inferred from homology"/>
<dbReference type="HAMAP" id="MF_01054">
    <property type="entry name" value="UPF0237"/>
    <property type="match status" value="1"/>
</dbReference>
<dbReference type="InterPro" id="IPR050990">
    <property type="entry name" value="UPF0237/GcvR_regulator"/>
</dbReference>
<dbReference type="AlphaFoldDB" id="A0A2K9P109"/>
<dbReference type="PANTHER" id="PTHR34875:SF6">
    <property type="entry name" value="UPF0237 PROTEIN MJ1558"/>
    <property type="match status" value="1"/>
</dbReference>
<gene>
    <name evidence="3" type="ORF">B9O19_00073</name>
</gene>
<evidence type="ECO:0000313" key="4">
    <source>
        <dbReference type="Proteomes" id="UP000235589"/>
    </source>
</evidence>
<sequence length="89" mass="9941">MKAVLTVMGIDKTGIIAKTSSLLYENDINILDINQTIMQNIFTMVMLVDVSSTKLDFGELSDKLAGLGKELGVEIRIQHEDIFNSMHRI</sequence>
<reference evidence="3 4" key="1">
    <citation type="submission" date="2017-04" db="EMBL/GenBank/DDBJ databases">
        <title>Monoglobus pectinilyticus 14 draft genome.</title>
        <authorList>
            <person name="Kim C."/>
            <person name="Rosendale D.I."/>
            <person name="Kelly W.J."/>
            <person name="Tannock G.W."/>
            <person name="Patchett M.L."/>
            <person name="Jordens J.Z."/>
        </authorList>
    </citation>
    <scope>NUCLEOTIDE SEQUENCE [LARGE SCALE GENOMIC DNA]</scope>
    <source>
        <strain evidence="3 4">14</strain>
    </source>
</reference>
<evidence type="ECO:0000259" key="2">
    <source>
        <dbReference type="PROSITE" id="PS51671"/>
    </source>
</evidence>
<accession>A0A2K9P109</accession>
<dbReference type="PROSITE" id="PS51671">
    <property type="entry name" value="ACT"/>
    <property type="match status" value="1"/>
</dbReference>
<dbReference type="InterPro" id="IPR002912">
    <property type="entry name" value="ACT_dom"/>
</dbReference>
<dbReference type="PANTHER" id="PTHR34875">
    <property type="entry name" value="UPF0237 PROTEIN MJ1558"/>
    <property type="match status" value="1"/>
</dbReference>
<protein>
    <recommendedName>
        <fullName evidence="1">UPF0237 protein B9O19_00073</fullName>
    </recommendedName>
</protein>
<dbReference type="NCBIfam" id="NF001220">
    <property type="entry name" value="PRK00194.1"/>
    <property type="match status" value="1"/>
</dbReference>
<organism evidence="3 4">
    <name type="scientific">Monoglobus pectinilyticus</name>
    <dbReference type="NCBI Taxonomy" id="1981510"/>
    <lineage>
        <taxon>Bacteria</taxon>
        <taxon>Bacillati</taxon>
        <taxon>Bacillota</taxon>
        <taxon>Clostridia</taxon>
        <taxon>Monoglobales</taxon>
        <taxon>Monoglobaceae</taxon>
        <taxon>Monoglobus</taxon>
    </lineage>
</organism>
<evidence type="ECO:0000256" key="1">
    <source>
        <dbReference type="HAMAP-Rule" id="MF_01054"/>
    </source>
</evidence>
<feature type="domain" description="ACT" evidence="2">
    <location>
        <begin position="4"/>
        <end position="78"/>
    </location>
</feature>
<dbReference type="InterPro" id="IPR022986">
    <property type="entry name" value="UPF0237_ACT"/>
</dbReference>
<comment type="similarity">
    <text evidence="1">Belongs to the UPF0237 family.</text>
</comment>
<keyword evidence="4" id="KW-1185">Reference proteome</keyword>
<dbReference type="Proteomes" id="UP000235589">
    <property type="component" value="Chromosome"/>
</dbReference>